<keyword evidence="1" id="KW-0520">NAD</keyword>
<dbReference type="SUPFAM" id="SSF52200">
    <property type="entry name" value="Toll/Interleukin receptor TIR domain"/>
    <property type="match status" value="1"/>
</dbReference>
<feature type="region of interest" description="Disordered" evidence="2">
    <location>
        <begin position="52"/>
        <end position="73"/>
    </location>
</feature>
<dbReference type="FunFam" id="3.40.50.10140:FF:000007">
    <property type="entry name" value="Disease resistance protein (TIR-NBS-LRR class)"/>
    <property type="match status" value="1"/>
</dbReference>
<gene>
    <name evidence="4" type="ORF">Prudu_022587</name>
</gene>
<dbReference type="InterPro" id="IPR000157">
    <property type="entry name" value="TIR_dom"/>
</dbReference>
<reference evidence="4" key="1">
    <citation type="journal article" date="2019" name="Science">
        <title>Mutation of a bHLH transcription factor allowed almond domestication.</title>
        <authorList>
            <person name="Sanchez-Perez R."/>
            <person name="Pavan S."/>
            <person name="Mazzeo R."/>
            <person name="Moldovan C."/>
            <person name="Aiese Cigliano R."/>
            <person name="Del Cueto J."/>
            <person name="Ricciardi F."/>
            <person name="Lotti C."/>
            <person name="Ricciardi L."/>
            <person name="Dicenta F."/>
            <person name="Lopez-Marques R.L."/>
            <person name="Lindberg Moller B."/>
        </authorList>
    </citation>
    <scope>NUCLEOTIDE SEQUENCE</scope>
</reference>
<dbReference type="InterPro" id="IPR035897">
    <property type="entry name" value="Toll_tir_struct_dom_sf"/>
</dbReference>
<feature type="domain" description="TIR" evidence="3">
    <location>
        <begin position="105"/>
        <end position="257"/>
    </location>
</feature>
<dbReference type="PANTHER" id="PTHR32009">
    <property type="entry name" value="TMV RESISTANCE PROTEIN N-LIKE"/>
    <property type="match status" value="1"/>
</dbReference>
<dbReference type="EMBL" id="AP019304">
    <property type="protein sequence ID" value="BBH09934.1"/>
    <property type="molecule type" value="Genomic_DNA"/>
</dbReference>
<dbReference type="Pfam" id="PF01582">
    <property type="entry name" value="TIR"/>
    <property type="match status" value="1"/>
</dbReference>
<dbReference type="PANTHER" id="PTHR32009:SF154">
    <property type="entry name" value="TIR DOMAIN-CONTAINING PROTEIN"/>
    <property type="match status" value="1"/>
</dbReference>
<evidence type="ECO:0000259" key="3">
    <source>
        <dbReference type="PROSITE" id="PS50104"/>
    </source>
</evidence>
<dbReference type="AlphaFoldDB" id="A0A4Y1RZP2"/>
<evidence type="ECO:0000256" key="1">
    <source>
        <dbReference type="ARBA" id="ARBA00023027"/>
    </source>
</evidence>
<dbReference type="Gene3D" id="3.40.50.10140">
    <property type="entry name" value="Toll/interleukin-1 receptor homology (TIR) domain"/>
    <property type="match status" value="1"/>
</dbReference>
<organism evidence="4">
    <name type="scientific">Prunus dulcis</name>
    <name type="common">Almond</name>
    <name type="synonym">Amygdalus dulcis</name>
    <dbReference type="NCBI Taxonomy" id="3755"/>
    <lineage>
        <taxon>Eukaryota</taxon>
        <taxon>Viridiplantae</taxon>
        <taxon>Streptophyta</taxon>
        <taxon>Embryophyta</taxon>
        <taxon>Tracheophyta</taxon>
        <taxon>Spermatophyta</taxon>
        <taxon>Magnoliopsida</taxon>
        <taxon>eudicotyledons</taxon>
        <taxon>Gunneridae</taxon>
        <taxon>Pentapetalae</taxon>
        <taxon>rosids</taxon>
        <taxon>fabids</taxon>
        <taxon>Rosales</taxon>
        <taxon>Rosaceae</taxon>
        <taxon>Amygdaloideae</taxon>
        <taxon>Amygdaleae</taxon>
        <taxon>Prunus</taxon>
    </lineage>
</organism>
<dbReference type="SMART" id="SM00255">
    <property type="entry name" value="TIR"/>
    <property type="match status" value="1"/>
</dbReference>
<sequence length="257" mass="28127">MVQSWINASLAPSVLSVVANSTTARNAWLSLEKRYASQSHNPNSATTAAFAFASVPPPSGRGGSPRSGSTSFRGRWVAPSVGASSTAYDNPSGNGNGNGNVSSPSSYHVFLSFRGEDTRKTFSDHLYMAFVKAGLRTFRDDDELKRGEHIQPEVLRAIKESKCFVIVFSKEYASSLWCLDELVMILDRKRSSNSSHVVLPVFYDVDPSQVRKQTGSFATAFARHEMRHSLETTKRWRAALTEVADVAGMVLQNKADG</sequence>
<accession>A0A4Y1RZP2</accession>
<name>A0A4Y1RZP2_PRUDU</name>
<dbReference type="PROSITE" id="PS50104">
    <property type="entry name" value="TIR"/>
    <property type="match status" value="1"/>
</dbReference>
<evidence type="ECO:0000256" key="2">
    <source>
        <dbReference type="SAM" id="MobiDB-lite"/>
    </source>
</evidence>
<protein>
    <submittedName>
        <fullName evidence="4">Disease resistance protein TIR-NBS-LRR class family</fullName>
    </submittedName>
</protein>
<dbReference type="GO" id="GO:0007165">
    <property type="term" value="P:signal transduction"/>
    <property type="evidence" value="ECO:0007669"/>
    <property type="project" value="InterPro"/>
</dbReference>
<evidence type="ECO:0000313" key="4">
    <source>
        <dbReference type="EMBL" id="BBH09934.1"/>
    </source>
</evidence>
<proteinExistence type="predicted"/>